<dbReference type="Proteomes" id="UP001607151">
    <property type="component" value="Unassembled WGS sequence"/>
</dbReference>
<evidence type="ECO:0000313" key="1">
    <source>
        <dbReference type="EMBL" id="MFH0267395.1"/>
    </source>
</evidence>
<reference evidence="1 2" key="1">
    <citation type="submission" date="2024-10" db="EMBL/GenBank/DDBJ databases">
        <authorList>
            <person name="Yibar A."/>
            <person name="Saticioglu I.B."/>
            <person name="Duman M."/>
            <person name="Ajmi N."/>
            <person name="Gurler F."/>
            <person name="Ay H."/>
            <person name="Onuk E."/>
            <person name="Guler S."/>
            <person name="Romalde J.L."/>
        </authorList>
    </citation>
    <scope>NUCLEOTIDE SEQUENCE [LARGE SCALE GENOMIC DNA]</scope>
    <source>
        <strain evidence="1 2">14-MA-B</strain>
    </source>
</reference>
<sequence>MSNYALEVLRDNKKLFTTVQYTALLAVAKVDRYDYRKAYEDNEPRIAYLPSFNQRVTDKLASIGLMIESVRANDGSQRKIYALRPLKGGL</sequence>
<keyword evidence="2" id="KW-1185">Reference proteome</keyword>
<organism evidence="1 2">
    <name type="scientific">Vibrio rumoiensis</name>
    <dbReference type="NCBI Taxonomy" id="76258"/>
    <lineage>
        <taxon>Bacteria</taxon>
        <taxon>Pseudomonadati</taxon>
        <taxon>Pseudomonadota</taxon>
        <taxon>Gammaproteobacteria</taxon>
        <taxon>Vibrionales</taxon>
        <taxon>Vibrionaceae</taxon>
        <taxon>Vibrio</taxon>
    </lineage>
</organism>
<gene>
    <name evidence="1" type="ORF">ACGRQ9_18320</name>
</gene>
<evidence type="ECO:0000313" key="2">
    <source>
        <dbReference type="Proteomes" id="UP001607151"/>
    </source>
</evidence>
<accession>A0ABW7J0E0</accession>
<name>A0ABW7J0E0_9VIBR</name>
<comment type="caution">
    <text evidence="1">The sequence shown here is derived from an EMBL/GenBank/DDBJ whole genome shotgun (WGS) entry which is preliminary data.</text>
</comment>
<proteinExistence type="predicted"/>
<dbReference type="EMBL" id="JBIHSN010000005">
    <property type="protein sequence ID" value="MFH0267395.1"/>
    <property type="molecule type" value="Genomic_DNA"/>
</dbReference>
<dbReference type="RefSeq" id="WP_394608909.1">
    <property type="nucleotide sequence ID" value="NZ_JBIHSN010000005.1"/>
</dbReference>
<protein>
    <submittedName>
        <fullName evidence="1">Uncharacterized protein</fullName>
    </submittedName>
</protein>